<sequence length="611" mass="67931">MEQGNTQPATVPTLSVLGHRSDATLGDIVKYAETLNWGTLCVTLDDEQGRFRIWASNLGALQPAESMKSLDRRLQDAPLMRKSVISGLERLEGSAKRALAILNKTAPNRSISGSHENPTTELDELLLSIRSAINHLFSLSMLMRRQRPRGRLPDFEEIALESSPDISYLTDKFPKAKSSLWLARRLGNNITRQRRMIQYRQHHRESLAKRDIKGSDPTYAATIVATTFQEEENASGTNQTPHDSDSSRVSIFTSATSFLSLEDGTATGRSIPDLSDMTLDGVQLDYGEPFECPYCRTIQNVRNRYEWKRHVFTDLQPYVCTFEDCVTSKTSFPTRAEWFQHEYTVHRLQWSCNWCSQPDIIFNSAEELKKHLNNTHVGMVTAVQMPLIIETCERPVRSFVSDSCPLCADWEPPSTKENAKSFSRHLARHLQQLALEALPLAIDGLEIRDASGLSDDESSLSRGSGNEEDVRNQPTNQPSILIQGEAGRVNLDTVAMINEHLRRVHLLGIDYPALSRTGSPPVVQEANSDSQSGSSGNATKEREVLAQEGAHDHSNALAESGEVTEESGLEQIKGKTPVSPEAAESSQIEEDVEDSEADVTESAVEGAYFTM</sequence>
<feature type="region of interest" description="Disordered" evidence="1">
    <location>
        <begin position="518"/>
        <end position="611"/>
    </location>
</feature>
<dbReference type="AlphaFoldDB" id="A0A9W8PQQ7"/>
<dbReference type="SMART" id="SM00355">
    <property type="entry name" value="ZnF_C2H2"/>
    <property type="match status" value="2"/>
</dbReference>
<feature type="compositionally biased region" description="Basic and acidic residues" evidence="1">
    <location>
        <begin position="539"/>
        <end position="554"/>
    </location>
</feature>
<dbReference type="PANTHER" id="PTHR35391">
    <property type="entry name" value="C2H2-TYPE DOMAIN-CONTAINING PROTEIN-RELATED"/>
    <property type="match status" value="1"/>
</dbReference>
<feature type="domain" description="C2H2-type" evidence="2">
    <location>
        <begin position="350"/>
        <end position="376"/>
    </location>
</feature>
<reference evidence="3" key="1">
    <citation type="submission" date="2022-10" db="EMBL/GenBank/DDBJ databases">
        <title>Fusarium specimens isolated from Avocado Roots.</title>
        <authorList>
            <person name="Stajich J."/>
            <person name="Roper C."/>
            <person name="Heimlech-Rivalta G."/>
        </authorList>
    </citation>
    <scope>NUCLEOTIDE SEQUENCE</scope>
    <source>
        <strain evidence="3">CF00143</strain>
    </source>
</reference>
<feature type="compositionally biased region" description="Polar residues" evidence="1">
    <location>
        <begin position="525"/>
        <end position="538"/>
    </location>
</feature>
<accession>A0A9W8PQQ7</accession>
<protein>
    <recommendedName>
        <fullName evidence="2">C2H2-type domain-containing protein</fullName>
    </recommendedName>
</protein>
<evidence type="ECO:0000259" key="2">
    <source>
        <dbReference type="SMART" id="SM00355"/>
    </source>
</evidence>
<evidence type="ECO:0000313" key="4">
    <source>
        <dbReference type="Proteomes" id="UP001152130"/>
    </source>
</evidence>
<comment type="caution">
    <text evidence="3">The sequence shown here is derived from an EMBL/GenBank/DDBJ whole genome shotgun (WGS) entry which is preliminary data.</text>
</comment>
<feature type="region of interest" description="Disordered" evidence="1">
    <location>
        <begin position="452"/>
        <end position="484"/>
    </location>
</feature>
<dbReference type="Pfam" id="PF26082">
    <property type="entry name" value="zf-C2H2_AcuF"/>
    <property type="match status" value="1"/>
</dbReference>
<dbReference type="InterPro" id="IPR058925">
    <property type="entry name" value="zf-C2H2_AcuF"/>
</dbReference>
<evidence type="ECO:0000313" key="3">
    <source>
        <dbReference type="EMBL" id="KAJ4013726.1"/>
    </source>
</evidence>
<organism evidence="3 4">
    <name type="scientific">Fusarium irregulare</name>
    <dbReference type="NCBI Taxonomy" id="2494466"/>
    <lineage>
        <taxon>Eukaryota</taxon>
        <taxon>Fungi</taxon>
        <taxon>Dikarya</taxon>
        <taxon>Ascomycota</taxon>
        <taxon>Pezizomycotina</taxon>
        <taxon>Sordariomycetes</taxon>
        <taxon>Hypocreomycetidae</taxon>
        <taxon>Hypocreales</taxon>
        <taxon>Nectriaceae</taxon>
        <taxon>Fusarium</taxon>
        <taxon>Fusarium incarnatum-equiseti species complex</taxon>
    </lineage>
</organism>
<feature type="compositionally biased region" description="Acidic residues" evidence="1">
    <location>
        <begin position="587"/>
        <end position="599"/>
    </location>
</feature>
<dbReference type="InterPro" id="IPR013087">
    <property type="entry name" value="Znf_C2H2_type"/>
</dbReference>
<name>A0A9W8PQQ7_9HYPO</name>
<dbReference type="EMBL" id="JAPDHF010000008">
    <property type="protein sequence ID" value="KAJ4013726.1"/>
    <property type="molecule type" value="Genomic_DNA"/>
</dbReference>
<evidence type="ECO:0000256" key="1">
    <source>
        <dbReference type="SAM" id="MobiDB-lite"/>
    </source>
</evidence>
<feature type="domain" description="C2H2-type" evidence="2">
    <location>
        <begin position="318"/>
        <end position="346"/>
    </location>
</feature>
<gene>
    <name evidence="3" type="ORF">NW766_005965</name>
</gene>
<dbReference type="Proteomes" id="UP001152130">
    <property type="component" value="Unassembled WGS sequence"/>
</dbReference>
<proteinExistence type="predicted"/>
<dbReference type="PANTHER" id="PTHR35391:SF7">
    <property type="entry name" value="C2H2-TYPE DOMAIN-CONTAINING PROTEIN"/>
    <property type="match status" value="1"/>
</dbReference>
<keyword evidence="4" id="KW-1185">Reference proteome</keyword>